<organism evidence="3 4">
    <name type="scientific">Streptomyces cadmiisoli</name>
    <dbReference type="NCBI Taxonomy" id="2184053"/>
    <lineage>
        <taxon>Bacteria</taxon>
        <taxon>Bacillati</taxon>
        <taxon>Actinomycetota</taxon>
        <taxon>Actinomycetes</taxon>
        <taxon>Kitasatosporales</taxon>
        <taxon>Streptomycetaceae</taxon>
        <taxon>Streptomyces</taxon>
        <taxon>Streptomyces aurantiacus group</taxon>
    </lineage>
</organism>
<dbReference type="NCBIfam" id="TIGR03083">
    <property type="entry name" value="maleylpyruvate isomerase family mycothiol-dependent enzyme"/>
    <property type="match status" value="1"/>
</dbReference>
<evidence type="ECO:0000256" key="1">
    <source>
        <dbReference type="SAM" id="MobiDB-lite"/>
    </source>
</evidence>
<evidence type="ECO:0000313" key="4">
    <source>
        <dbReference type="Proteomes" id="UP000249616"/>
    </source>
</evidence>
<dbReference type="SUPFAM" id="SSF109854">
    <property type="entry name" value="DinB/YfiT-like putative metalloenzymes"/>
    <property type="match status" value="1"/>
</dbReference>
<dbReference type="EMBL" id="CP030073">
    <property type="protein sequence ID" value="AWW41564.1"/>
    <property type="molecule type" value="Genomic_DNA"/>
</dbReference>
<dbReference type="AlphaFoldDB" id="A0A2Z4J8S6"/>
<proteinExistence type="predicted"/>
<dbReference type="SUPFAM" id="SSF55718">
    <property type="entry name" value="SCP-like"/>
    <property type="match status" value="1"/>
</dbReference>
<gene>
    <name evidence="3" type="ORF">DN051_36925</name>
</gene>
<dbReference type="GO" id="GO:0016853">
    <property type="term" value="F:isomerase activity"/>
    <property type="evidence" value="ECO:0007669"/>
    <property type="project" value="UniProtKB-KW"/>
</dbReference>
<dbReference type="InterPro" id="IPR024344">
    <property type="entry name" value="MDMPI_metal-binding"/>
</dbReference>
<dbReference type="Gene3D" id="3.30.1050.20">
    <property type="match status" value="1"/>
</dbReference>
<dbReference type="KEGG" id="scad:DN051_36925"/>
<reference evidence="3 4" key="1">
    <citation type="journal article" date="2019" name="Int. J. Syst. Evol. Microbiol.">
        <title>Streptomyces cadmiisoli sp. nov., a novel actinomycete isolated from cadmium-contaminated soil.</title>
        <authorList>
            <person name="Li K."/>
            <person name="Tang X."/>
            <person name="Zhao J."/>
            <person name="Guo Y."/>
            <person name="Tang Y."/>
            <person name="Gao J."/>
        </authorList>
    </citation>
    <scope>NUCLEOTIDE SEQUENCE [LARGE SCALE GENOMIC DNA]</scope>
    <source>
        <strain evidence="3 4">ZFG47</strain>
    </source>
</reference>
<dbReference type="InterPro" id="IPR036527">
    <property type="entry name" value="SCP2_sterol-bd_dom_sf"/>
</dbReference>
<dbReference type="Pfam" id="PF11716">
    <property type="entry name" value="MDMPI_N"/>
    <property type="match status" value="1"/>
</dbReference>
<keyword evidence="3" id="KW-0670">Pyruvate</keyword>
<feature type="domain" description="Mycothiol-dependent maleylpyruvate isomerase metal-binding" evidence="2">
    <location>
        <begin position="15"/>
        <end position="149"/>
    </location>
</feature>
<dbReference type="GO" id="GO:0046872">
    <property type="term" value="F:metal ion binding"/>
    <property type="evidence" value="ECO:0007669"/>
    <property type="project" value="InterPro"/>
</dbReference>
<dbReference type="RefSeq" id="WP_112441092.1">
    <property type="nucleotide sequence ID" value="NZ_CBDRHE010000054.1"/>
</dbReference>
<dbReference type="Gene3D" id="1.20.120.450">
    <property type="entry name" value="dinb family like domain"/>
    <property type="match status" value="1"/>
</dbReference>
<evidence type="ECO:0000259" key="2">
    <source>
        <dbReference type="Pfam" id="PF11716"/>
    </source>
</evidence>
<dbReference type="Proteomes" id="UP000249616">
    <property type="component" value="Chromosome"/>
</dbReference>
<feature type="compositionally biased region" description="Basic and acidic residues" evidence="1">
    <location>
        <begin position="186"/>
        <end position="206"/>
    </location>
</feature>
<keyword evidence="4" id="KW-1185">Reference proteome</keyword>
<name>A0A2Z4J8S6_9ACTN</name>
<protein>
    <submittedName>
        <fullName evidence="3">Maleylpyruvate isomerase</fullName>
    </submittedName>
</protein>
<accession>A0A2Z4J8S6</accession>
<sequence>MTGTPPETYLRWMTDGHEYFLARLQRLDDVELERPSRLPGWNGRHLLSHIGHNARALARLAHWAATGERTPMYPGPEARDTEIESGARWETARLRAFVVEEQQHLDTALGKVTADRRQAGVVTAQGRTIPASSIPWLRSREVWIHAYDLPGDGDFADFPADFLDALIEDVVSRRRAAPPTSALEVRATDRGTASDHDRTSDGRRVEGSAADLARWLTRGAPATGLHTVSGAPVPALPAWL</sequence>
<dbReference type="InterPro" id="IPR017517">
    <property type="entry name" value="Maleyloyr_isom"/>
</dbReference>
<dbReference type="InterPro" id="IPR034660">
    <property type="entry name" value="DinB/YfiT-like"/>
</dbReference>
<evidence type="ECO:0000313" key="3">
    <source>
        <dbReference type="EMBL" id="AWW41564.1"/>
    </source>
</evidence>
<keyword evidence="3" id="KW-0413">Isomerase</keyword>
<feature type="region of interest" description="Disordered" evidence="1">
    <location>
        <begin position="178"/>
        <end position="206"/>
    </location>
</feature>